<dbReference type="Pfam" id="PF20330">
    <property type="entry name" value="DUF6625"/>
    <property type="match status" value="1"/>
</dbReference>
<name>A0ABY0M326_9FLAO</name>
<dbReference type="RefSeq" id="WP_091135481.1">
    <property type="nucleotide sequence ID" value="NZ_FMVC01000008.1"/>
</dbReference>
<reference evidence="1 2" key="1">
    <citation type="submission" date="2016-10" db="EMBL/GenBank/DDBJ databases">
        <authorList>
            <person name="Varghese N."/>
            <person name="Submissions S."/>
        </authorList>
    </citation>
    <scope>NUCLEOTIDE SEQUENCE [LARGE SCALE GENOMIC DNA]</scope>
    <source>
        <strain evidence="1 2">CGMCC 1.6859</strain>
    </source>
</reference>
<organism evidence="1 2">
    <name type="scientific">Flavobacterium anhuiense</name>
    <dbReference type="NCBI Taxonomy" id="459526"/>
    <lineage>
        <taxon>Bacteria</taxon>
        <taxon>Pseudomonadati</taxon>
        <taxon>Bacteroidota</taxon>
        <taxon>Flavobacteriia</taxon>
        <taxon>Flavobacteriales</taxon>
        <taxon>Flavobacteriaceae</taxon>
        <taxon>Flavobacterium</taxon>
    </lineage>
</organism>
<proteinExistence type="predicted"/>
<evidence type="ECO:0000313" key="1">
    <source>
        <dbReference type="EMBL" id="SCY95619.1"/>
    </source>
</evidence>
<dbReference type="InterPro" id="IPR046733">
    <property type="entry name" value="DUF6625"/>
</dbReference>
<dbReference type="Proteomes" id="UP000199307">
    <property type="component" value="Unassembled WGS sequence"/>
</dbReference>
<keyword evidence="2" id="KW-1185">Reference proteome</keyword>
<evidence type="ECO:0000313" key="2">
    <source>
        <dbReference type="Proteomes" id="UP000199307"/>
    </source>
</evidence>
<dbReference type="EMBL" id="FMVC01000008">
    <property type="protein sequence ID" value="SCY95619.1"/>
    <property type="molecule type" value="Genomic_DNA"/>
</dbReference>
<accession>A0ABY0M326</accession>
<gene>
    <name evidence="1" type="ORF">SAMN02927916_4315</name>
</gene>
<comment type="caution">
    <text evidence="1">The sequence shown here is derived from an EMBL/GenBank/DDBJ whole genome shotgun (WGS) entry which is preliminary data.</text>
</comment>
<sequence length="280" mass="33113">MTKLTSIAMLTCWYGDYPWYFPYFVHSCVYNPTVDFIIITNNLETIPNKPKNVKIIYKTPDDIRNLASQKLGFTVNLEYPYKLCDFKPAYGFIFSDILQDYDFWGHGDIDMVYGNIRDFMTEELLSEYDVVSSRHDFITGTFCLYRNIEFTNTLFKQSKDYKLVFSRPEHFCFDECNFLFYELQNGASIFDFPERIQSMTYVVKQAEKEGKIKAFFDFIIVEGLPGDIKWDNGSIIYKNEFEGMYYNLIRLKNIVKDHVPLNPIPNVFYFTPNDIVKDKI</sequence>
<protein>
    <submittedName>
        <fullName evidence="1">Uncharacterized protein</fullName>
    </submittedName>
</protein>